<sequence length="59" mass="6634">MCYRAGLSSEAILRTLPVAGGVARRAEVGLPREYAKAEGKDQPKALKFKRETKTRRSKW</sequence>
<keyword evidence="3" id="KW-1185">Reference proteome</keyword>
<dbReference type="Proteomes" id="UP000287394">
    <property type="component" value="Chromosome"/>
</dbReference>
<evidence type="ECO:0000313" key="2">
    <source>
        <dbReference type="EMBL" id="BDI30687.1"/>
    </source>
</evidence>
<name>A0A402CTJ7_9BACT</name>
<dbReference type="EMBL" id="AP025739">
    <property type="protein sequence ID" value="BDI30687.1"/>
    <property type="molecule type" value="Genomic_DNA"/>
</dbReference>
<feature type="region of interest" description="Disordered" evidence="1">
    <location>
        <begin position="34"/>
        <end position="59"/>
    </location>
</feature>
<proteinExistence type="predicted"/>
<dbReference type="KEGG" id="ccot:CCAX7_27380"/>
<protein>
    <submittedName>
        <fullName evidence="2">Uncharacterized protein</fullName>
    </submittedName>
</protein>
<evidence type="ECO:0000256" key="1">
    <source>
        <dbReference type="SAM" id="MobiDB-lite"/>
    </source>
</evidence>
<organism evidence="2 3">
    <name type="scientific">Capsulimonas corticalis</name>
    <dbReference type="NCBI Taxonomy" id="2219043"/>
    <lineage>
        <taxon>Bacteria</taxon>
        <taxon>Bacillati</taxon>
        <taxon>Armatimonadota</taxon>
        <taxon>Armatimonadia</taxon>
        <taxon>Capsulimonadales</taxon>
        <taxon>Capsulimonadaceae</taxon>
        <taxon>Capsulimonas</taxon>
    </lineage>
</organism>
<feature type="compositionally biased region" description="Basic and acidic residues" evidence="1">
    <location>
        <begin position="34"/>
        <end position="51"/>
    </location>
</feature>
<dbReference type="AlphaFoldDB" id="A0A402CTJ7"/>
<evidence type="ECO:0000313" key="3">
    <source>
        <dbReference type="Proteomes" id="UP000287394"/>
    </source>
</evidence>
<accession>A0A402CTJ7</accession>
<gene>
    <name evidence="2" type="ORF">CCAX7_27380</name>
</gene>
<reference evidence="2 3" key="1">
    <citation type="journal article" date="2019" name="Int. J. Syst. Evol. Microbiol.">
        <title>Capsulimonas corticalis gen. nov., sp. nov., an aerobic capsulated bacterium, of a novel bacterial order, Capsulimonadales ord. nov., of the class Armatimonadia of the phylum Armatimonadetes.</title>
        <authorList>
            <person name="Li J."/>
            <person name="Kudo C."/>
            <person name="Tonouchi A."/>
        </authorList>
    </citation>
    <scope>NUCLEOTIDE SEQUENCE [LARGE SCALE GENOMIC DNA]</scope>
    <source>
        <strain evidence="2 3">AX-7</strain>
    </source>
</reference>